<keyword evidence="2" id="KW-1133">Transmembrane helix</keyword>
<evidence type="ECO:0000313" key="4">
    <source>
        <dbReference type="Proteomes" id="UP000193411"/>
    </source>
</evidence>
<evidence type="ECO:0000256" key="1">
    <source>
        <dbReference type="SAM" id="MobiDB-lite"/>
    </source>
</evidence>
<dbReference type="AlphaFoldDB" id="A0A1Y2H5H3"/>
<evidence type="ECO:0000313" key="3">
    <source>
        <dbReference type="EMBL" id="ORZ29789.1"/>
    </source>
</evidence>
<evidence type="ECO:0000256" key="2">
    <source>
        <dbReference type="SAM" id="Phobius"/>
    </source>
</evidence>
<proteinExistence type="predicted"/>
<keyword evidence="2" id="KW-0812">Transmembrane</keyword>
<sequence>MSSPSSKFTSPVGGRTSSISMPNTPRLSLLESHTPPIQVSTAALHDSRNTRGNDATASCASSLTRIRKTWAQRLWKRWEKLRTWIEPVNYQFPSPMDEARFSVYQQQKLIARLRITAIVSLFTSIAGLLVTWTITSVYATGSSDGTDSMTQTLLVWINNCVVRIKDADEPRALSTGASVSNARIALQVSNHNLVSIIFSLTTLRLQPRLHLLILALLFALNRSFMSNIVRCNIMLDTSCPLDEIRVTVLSQQSAESGIRGGPPNQCALFRDHAV</sequence>
<feature type="region of interest" description="Disordered" evidence="1">
    <location>
        <begin position="1"/>
        <end position="32"/>
    </location>
</feature>
<name>A0A1Y2H5H3_9FUNG</name>
<protein>
    <submittedName>
        <fullName evidence="3">Uncharacterized protein</fullName>
    </submittedName>
</protein>
<keyword evidence="4" id="KW-1185">Reference proteome</keyword>
<feature type="transmembrane region" description="Helical" evidence="2">
    <location>
        <begin position="115"/>
        <end position="139"/>
    </location>
</feature>
<comment type="caution">
    <text evidence="3">The sequence shown here is derived from an EMBL/GenBank/DDBJ whole genome shotgun (WGS) entry which is preliminary data.</text>
</comment>
<accession>A0A1Y2H5H3</accession>
<reference evidence="3 4" key="1">
    <citation type="submission" date="2016-07" db="EMBL/GenBank/DDBJ databases">
        <title>Pervasive Adenine N6-methylation of Active Genes in Fungi.</title>
        <authorList>
            <consortium name="DOE Joint Genome Institute"/>
            <person name="Mondo S.J."/>
            <person name="Dannebaum R.O."/>
            <person name="Kuo R.C."/>
            <person name="Labutti K."/>
            <person name="Haridas S."/>
            <person name="Kuo A."/>
            <person name="Salamov A."/>
            <person name="Ahrendt S.R."/>
            <person name="Lipzen A."/>
            <person name="Sullivan W."/>
            <person name="Andreopoulos W.B."/>
            <person name="Clum A."/>
            <person name="Lindquist E."/>
            <person name="Daum C."/>
            <person name="Ramamoorthy G.K."/>
            <person name="Gryganskyi A."/>
            <person name="Culley D."/>
            <person name="Magnuson J.K."/>
            <person name="James T.Y."/>
            <person name="O'Malley M.A."/>
            <person name="Stajich J.E."/>
            <person name="Spatafora J.W."/>
            <person name="Visel A."/>
            <person name="Grigoriev I.V."/>
        </authorList>
    </citation>
    <scope>NUCLEOTIDE SEQUENCE [LARGE SCALE GENOMIC DNA]</scope>
    <source>
        <strain evidence="3 4">PL171</strain>
    </source>
</reference>
<feature type="transmembrane region" description="Helical" evidence="2">
    <location>
        <begin position="209"/>
        <end position="225"/>
    </location>
</feature>
<dbReference type="EMBL" id="MCFL01000128">
    <property type="protein sequence ID" value="ORZ29789.1"/>
    <property type="molecule type" value="Genomic_DNA"/>
</dbReference>
<keyword evidence="2" id="KW-0472">Membrane</keyword>
<organism evidence="3 4">
    <name type="scientific">Catenaria anguillulae PL171</name>
    <dbReference type="NCBI Taxonomy" id="765915"/>
    <lineage>
        <taxon>Eukaryota</taxon>
        <taxon>Fungi</taxon>
        <taxon>Fungi incertae sedis</taxon>
        <taxon>Blastocladiomycota</taxon>
        <taxon>Blastocladiomycetes</taxon>
        <taxon>Blastocladiales</taxon>
        <taxon>Catenariaceae</taxon>
        <taxon>Catenaria</taxon>
    </lineage>
</organism>
<gene>
    <name evidence="3" type="ORF">BCR44DRAFT_1523918</name>
</gene>
<feature type="compositionally biased region" description="Polar residues" evidence="1">
    <location>
        <begin position="1"/>
        <end position="26"/>
    </location>
</feature>
<dbReference type="Proteomes" id="UP000193411">
    <property type="component" value="Unassembled WGS sequence"/>
</dbReference>